<evidence type="ECO:0000313" key="6">
    <source>
        <dbReference type="Proteomes" id="UP000185944"/>
    </source>
</evidence>
<evidence type="ECO:0000313" key="5">
    <source>
        <dbReference type="EMBL" id="OAG30118.1"/>
    </source>
</evidence>
<evidence type="ECO:0000256" key="1">
    <source>
        <dbReference type="ARBA" id="ARBA00009447"/>
    </source>
</evidence>
<dbReference type="AlphaFoldDB" id="A0A177EE62"/>
<proteinExistence type="inferred from homology"/>
<dbReference type="Pfam" id="PF06046">
    <property type="entry name" value="Sec6"/>
    <property type="match status" value="1"/>
</dbReference>
<organism evidence="5 6">
    <name type="scientific">Nematocida displodere</name>
    <dbReference type="NCBI Taxonomy" id="1805483"/>
    <lineage>
        <taxon>Eukaryota</taxon>
        <taxon>Fungi</taxon>
        <taxon>Fungi incertae sedis</taxon>
        <taxon>Microsporidia</taxon>
        <taxon>Nematocida</taxon>
    </lineage>
</organism>
<dbReference type="PANTHER" id="PTHR21292">
    <property type="entry name" value="EXOCYST COMPLEX COMPONENT SEC6-RELATED"/>
    <property type="match status" value="1"/>
</dbReference>
<dbReference type="RefSeq" id="XP_067544593.1">
    <property type="nucleotide sequence ID" value="XM_067689119.1"/>
</dbReference>
<dbReference type="GO" id="GO:0000149">
    <property type="term" value="F:SNARE binding"/>
    <property type="evidence" value="ECO:0007669"/>
    <property type="project" value="TreeGrafter"/>
</dbReference>
<dbReference type="Proteomes" id="UP000185944">
    <property type="component" value="Unassembled WGS sequence"/>
</dbReference>
<reference evidence="5 6" key="1">
    <citation type="submission" date="2016-02" db="EMBL/GenBank/DDBJ databases">
        <title>Discovery of a natural microsporidian pathogen with a broad tissue tropism in Caenorhabditis elegans.</title>
        <authorList>
            <person name="Luallen R.J."/>
            <person name="Reinke A.W."/>
            <person name="Tong L."/>
            <person name="Botts M.R."/>
            <person name="Felix M.-A."/>
            <person name="Troemel E.R."/>
        </authorList>
    </citation>
    <scope>NUCLEOTIDE SEQUENCE [LARGE SCALE GENOMIC DNA]</scope>
    <source>
        <strain evidence="5 6">JUm2807</strain>
    </source>
</reference>
<dbReference type="PANTHER" id="PTHR21292:SF1">
    <property type="entry name" value="EXOCYST COMPLEX COMPONENT 3"/>
    <property type="match status" value="1"/>
</dbReference>
<dbReference type="GeneID" id="93648051"/>
<dbReference type="Gene3D" id="1.10.357.50">
    <property type="match status" value="1"/>
</dbReference>
<dbReference type="EMBL" id="LTDL01000037">
    <property type="protein sequence ID" value="OAG30118.1"/>
    <property type="molecule type" value="Genomic_DNA"/>
</dbReference>
<accession>A0A177EE62</accession>
<gene>
    <name evidence="5" type="ORF">NEDG_01701</name>
</gene>
<name>A0A177EE62_9MICR</name>
<keyword evidence="6" id="KW-1185">Reference proteome</keyword>
<evidence type="ECO:0000256" key="4">
    <source>
        <dbReference type="SAM" id="Coils"/>
    </source>
</evidence>
<comment type="similarity">
    <text evidence="1">Belongs to the SEC6 family.</text>
</comment>
<dbReference type="InterPro" id="IPR042532">
    <property type="entry name" value="EXOC3/Sec6_C"/>
</dbReference>
<keyword evidence="3" id="KW-0268">Exocytosis</keyword>
<dbReference type="Gene3D" id="1.10.357.70">
    <property type="entry name" value="Exocyst complex component Sec6, C-terminal domain"/>
    <property type="match status" value="1"/>
</dbReference>
<feature type="coiled-coil region" evidence="4">
    <location>
        <begin position="17"/>
        <end position="44"/>
    </location>
</feature>
<dbReference type="STRING" id="1805483.A0A177EE62"/>
<evidence type="ECO:0000256" key="3">
    <source>
        <dbReference type="ARBA" id="ARBA00022483"/>
    </source>
</evidence>
<keyword evidence="2" id="KW-0813">Transport</keyword>
<dbReference type="GO" id="GO:0000145">
    <property type="term" value="C:exocyst"/>
    <property type="evidence" value="ECO:0007669"/>
    <property type="project" value="InterPro"/>
</dbReference>
<evidence type="ECO:0000256" key="2">
    <source>
        <dbReference type="ARBA" id="ARBA00022448"/>
    </source>
</evidence>
<protein>
    <submittedName>
        <fullName evidence="5">Uncharacterized protein</fullName>
    </submittedName>
</protein>
<dbReference type="InterPro" id="IPR010326">
    <property type="entry name" value="EXOC3/Sec6"/>
</dbReference>
<dbReference type="VEuPathDB" id="MicrosporidiaDB:NEDG_01701"/>
<dbReference type="OrthoDB" id="190098at2759"/>
<dbReference type="GO" id="GO:0006887">
    <property type="term" value="P:exocytosis"/>
    <property type="evidence" value="ECO:0007669"/>
    <property type="project" value="UniProtKB-KW"/>
</dbReference>
<dbReference type="GO" id="GO:0051601">
    <property type="term" value="P:exocyst localization"/>
    <property type="evidence" value="ECO:0007669"/>
    <property type="project" value="TreeGrafter"/>
</dbReference>
<keyword evidence="4" id="KW-0175">Coiled coil</keyword>
<comment type="caution">
    <text evidence="5">The sequence shown here is derived from an EMBL/GenBank/DDBJ whole genome shotgun (WGS) entry which is preliminary data.</text>
</comment>
<sequence>MSTQTSANTLLLLMKEMDNIAGNSKEAEEKIGEVKEAIEDAHAKLSLLKPLKHESLVHLSATAQSNLEQTKKLLAEIKVFDTTYTSLSAQIERSTKEVSTKSLLTLYKQIRRIESLEQTSPPITEKVVSLTKSFSILLFTLIDNIPDIIRTQSVVGFLKIAKVVEKQDLRVSSHRDKMFEVFLESIERKFREKLDDTPKSVLSPTTLDFIISDAKSIFLTEDTGLPPRYKIFSFAAIHYHRALYDYLDGHAESFDPNEALLILLWTKTYYKAMKALGKPKSTLGPVLFADKEPALISRYITAANEKLSTWIANLGKMESKRFKERKKAPDLDSSNKFISIGFMDLLHIIRQQLEPIYEHEEIFKQVSEHVKTYTENFKDTLVETINSELALVLKDKAKSGFEEYSIAIGNSGLKFMDCLQSLPFYAHSSIQAIGDVFYDCFLASNVALTKNILYVAHPALKHLFTSAWTSEPVSDTLIATLKDYLTDYKETMIDYAFTLFVSSLIIQVSTTYVDRLCKKHSVFRKEHLSLLAADKKKYQTFFSAYISKDTLRNNFSYFDFLIRLTTTDNLIITVSEVSAFYKAFPEEPSDRIKTILRKMPGGSKDFASEVLKRAEIPPSR</sequence>